<evidence type="ECO:0000256" key="4">
    <source>
        <dbReference type="ARBA" id="ARBA00022989"/>
    </source>
</evidence>
<dbReference type="EMBL" id="JAFCMP010000390">
    <property type="protein sequence ID" value="KAG5180512.1"/>
    <property type="molecule type" value="Genomic_DNA"/>
</dbReference>
<dbReference type="InterPro" id="IPR020846">
    <property type="entry name" value="MFS_dom"/>
</dbReference>
<name>A0A835YS01_9STRA</name>
<evidence type="ECO:0000259" key="8">
    <source>
        <dbReference type="PROSITE" id="PS50850"/>
    </source>
</evidence>
<reference evidence="9" key="1">
    <citation type="submission" date="2021-02" db="EMBL/GenBank/DDBJ databases">
        <title>First Annotated Genome of the Yellow-green Alga Tribonema minus.</title>
        <authorList>
            <person name="Mahan K.M."/>
        </authorList>
    </citation>
    <scope>NUCLEOTIDE SEQUENCE</scope>
    <source>
        <strain evidence="9">UTEX B ZZ1240</strain>
    </source>
</reference>
<evidence type="ECO:0000256" key="5">
    <source>
        <dbReference type="ARBA" id="ARBA00023136"/>
    </source>
</evidence>
<comment type="subcellular location">
    <subcellularLocation>
        <location evidence="1">Membrane</location>
        <topology evidence="1">Multi-pass membrane protein</topology>
    </subcellularLocation>
</comment>
<gene>
    <name evidence="9" type="ORF">JKP88DRAFT_279623</name>
</gene>
<dbReference type="PANTHER" id="PTHR23506:SF26">
    <property type="entry name" value="MFS-TYPE TRANSPORTER SLC18B1"/>
    <property type="match status" value="1"/>
</dbReference>
<dbReference type="GO" id="GO:0016020">
    <property type="term" value="C:membrane"/>
    <property type="evidence" value="ECO:0007669"/>
    <property type="project" value="UniProtKB-SubCell"/>
</dbReference>
<feature type="transmembrane region" description="Helical" evidence="7">
    <location>
        <begin position="157"/>
        <end position="175"/>
    </location>
</feature>
<evidence type="ECO:0000256" key="3">
    <source>
        <dbReference type="ARBA" id="ARBA00022692"/>
    </source>
</evidence>
<keyword evidence="2" id="KW-0813">Transport</keyword>
<evidence type="ECO:0000256" key="2">
    <source>
        <dbReference type="ARBA" id="ARBA00022448"/>
    </source>
</evidence>
<feature type="transmembrane region" description="Helical" evidence="7">
    <location>
        <begin position="187"/>
        <end position="207"/>
    </location>
</feature>
<feature type="region of interest" description="Disordered" evidence="6">
    <location>
        <begin position="218"/>
        <end position="256"/>
    </location>
</feature>
<feature type="transmembrane region" description="Helical" evidence="7">
    <location>
        <begin position="32"/>
        <end position="52"/>
    </location>
</feature>
<organism evidence="9 10">
    <name type="scientific">Tribonema minus</name>
    <dbReference type="NCBI Taxonomy" id="303371"/>
    <lineage>
        <taxon>Eukaryota</taxon>
        <taxon>Sar</taxon>
        <taxon>Stramenopiles</taxon>
        <taxon>Ochrophyta</taxon>
        <taxon>PX clade</taxon>
        <taxon>Xanthophyceae</taxon>
        <taxon>Tribonematales</taxon>
        <taxon>Tribonemataceae</taxon>
        <taxon>Tribonema</taxon>
    </lineage>
</organism>
<feature type="transmembrane region" description="Helical" evidence="7">
    <location>
        <begin position="267"/>
        <end position="291"/>
    </location>
</feature>
<keyword evidence="10" id="KW-1185">Reference proteome</keyword>
<keyword evidence="3 7" id="KW-0812">Transmembrane</keyword>
<feature type="compositionally biased region" description="Pro residues" evidence="6">
    <location>
        <begin position="504"/>
        <end position="513"/>
    </location>
</feature>
<comment type="caution">
    <text evidence="9">The sequence shown here is derived from an EMBL/GenBank/DDBJ whole genome shotgun (WGS) entry which is preliminary data.</text>
</comment>
<evidence type="ECO:0000313" key="9">
    <source>
        <dbReference type="EMBL" id="KAG5180512.1"/>
    </source>
</evidence>
<feature type="transmembrane region" description="Helical" evidence="7">
    <location>
        <begin position="98"/>
        <end position="117"/>
    </location>
</feature>
<evidence type="ECO:0000256" key="1">
    <source>
        <dbReference type="ARBA" id="ARBA00004141"/>
    </source>
</evidence>
<feature type="transmembrane region" description="Helical" evidence="7">
    <location>
        <begin position="129"/>
        <end position="150"/>
    </location>
</feature>
<evidence type="ECO:0000313" key="10">
    <source>
        <dbReference type="Proteomes" id="UP000664859"/>
    </source>
</evidence>
<sequence length="561" mass="56769">MTLTLQDVGGGRDAVFDPAKSVSKYTISSEKAIVLLNAIAAFCVNTLISAVSPFFPQYAVISLGASGELVGLCLAAFPLASMMTGSLAGWACSRLGRGAVAMAGALALAAGTLAFGLSGTMPLCMAARALQGAGAAAINISTTALMMSVMQADFKSGLAIQQMFVGLGYILGPSLGGGVYELGGFEVTFLVLACLPLTLALVMPTLLRAAGLPLGHRNPPSTVPTAPASPAQGDAEASGLEDATCPPTAAEGKAATPRPSWRGALLLVLRNGGALACCSCALLFSAAFGFLDSTFEDHLEQSLGTTPFTTGLTYSLPAVTYSLGSLLTVPVVDRVGFQRCIMAGLVVMAAAMWLIGPLPLLGFVFFDRAVTWVIWIAALLALGLGIALLLVPSLPAMQASVGLRRGAAAAAGAAEEDEAISDATSTVYTGFMNAGEVLGPVIGASAVARMWQVKEVTCTLSDEECASGFAWAASAFGLIILLCALMIWWAVPRHLGCARAHAPMPAPSKPPAKPTVQRAAALKGGKAHASGGGGGGGAAPAVAAAHGSAVPLRQALLQEEP</sequence>
<evidence type="ECO:0000256" key="6">
    <source>
        <dbReference type="SAM" id="MobiDB-lite"/>
    </source>
</evidence>
<proteinExistence type="predicted"/>
<dbReference type="InterPro" id="IPR050930">
    <property type="entry name" value="MFS_Vesicular_Transporter"/>
</dbReference>
<feature type="transmembrane region" description="Helical" evidence="7">
    <location>
        <begin position="372"/>
        <end position="391"/>
    </location>
</feature>
<dbReference type="InterPro" id="IPR036259">
    <property type="entry name" value="MFS_trans_sf"/>
</dbReference>
<dbReference type="GO" id="GO:0022857">
    <property type="term" value="F:transmembrane transporter activity"/>
    <property type="evidence" value="ECO:0007669"/>
    <property type="project" value="InterPro"/>
</dbReference>
<feature type="compositionally biased region" description="Low complexity" evidence="6">
    <location>
        <begin position="219"/>
        <end position="231"/>
    </location>
</feature>
<dbReference type="InterPro" id="IPR011701">
    <property type="entry name" value="MFS"/>
</dbReference>
<feature type="transmembrane region" description="Helical" evidence="7">
    <location>
        <begin position="58"/>
        <end position="77"/>
    </location>
</feature>
<protein>
    <submittedName>
        <fullName evidence="9">Major facilitator superfamily domain-containing protein</fullName>
    </submittedName>
</protein>
<feature type="transmembrane region" description="Helical" evidence="7">
    <location>
        <begin position="469"/>
        <end position="491"/>
    </location>
</feature>
<keyword evidence="5 7" id="KW-0472">Membrane</keyword>
<feature type="region of interest" description="Disordered" evidence="6">
    <location>
        <begin position="501"/>
        <end position="541"/>
    </location>
</feature>
<dbReference type="SUPFAM" id="SSF103473">
    <property type="entry name" value="MFS general substrate transporter"/>
    <property type="match status" value="1"/>
</dbReference>
<evidence type="ECO:0000256" key="7">
    <source>
        <dbReference type="SAM" id="Phobius"/>
    </source>
</evidence>
<keyword evidence="4 7" id="KW-1133">Transmembrane helix</keyword>
<feature type="transmembrane region" description="Helical" evidence="7">
    <location>
        <begin position="311"/>
        <end position="332"/>
    </location>
</feature>
<dbReference type="AlphaFoldDB" id="A0A835YS01"/>
<dbReference type="PROSITE" id="PS50850">
    <property type="entry name" value="MFS"/>
    <property type="match status" value="1"/>
</dbReference>
<dbReference type="OrthoDB" id="419616at2759"/>
<feature type="domain" description="Major facilitator superfamily (MFS) profile" evidence="8">
    <location>
        <begin position="33"/>
        <end position="495"/>
    </location>
</feature>
<accession>A0A835YS01</accession>
<dbReference type="Pfam" id="PF07690">
    <property type="entry name" value="MFS_1"/>
    <property type="match status" value="1"/>
</dbReference>
<dbReference type="Proteomes" id="UP000664859">
    <property type="component" value="Unassembled WGS sequence"/>
</dbReference>
<feature type="compositionally biased region" description="Low complexity" evidence="6">
    <location>
        <begin position="519"/>
        <end position="529"/>
    </location>
</feature>
<dbReference type="PANTHER" id="PTHR23506">
    <property type="entry name" value="GH10249P"/>
    <property type="match status" value="1"/>
</dbReference>
<feature type="transmembrane region" description="Helical" evidence="7">
    <location>
        <begin position="344"/>
        <end position="366"/>
    </location>
</feature>
<dbReference type="Gene3D" id="1.20.1250.20">
    <property type="entry name" value="MFS general substrate transporter like domains"/>
    <property type="match status" value="2"/>
</dbReference>